<evidence type="ECO:0000313" key="2">
    <source>
        <dbReference type="EMBL" id="KAF0303138.1"/>
    </source>
</evidence>
<proteinExistence type="predicted"/>
<dbReference type="AlphaFoldDB" id="A0A6A4WLT7"/>
<evidence type="ECO:0000313" key="3">
    <source>
        <dbReference type="Proteomes" id="UP000440578"/>
    </source>
</evidence>
<sequence>MVHQSDSMQCRRVRSMLQLFLLATLVFTVVYLLNSSQPSIHTLVSETHRQLNSLKHINLKESLHYAEERLKVDSKYLTALGFTSSPRVFPNHTWTNVTLPVIVTAAASGQGEQAASGQGEQVTGLVLSARRHQSQLPVVVFDLGLGRYERQQLEASCNSSMCWLQQLELRRIPGPPGRAAHARLRARRYTGEAAGDRGDGSSGHGQTDVLAEAHDGNKADCF</sequence>
<dbReference type="EMBL" id="VIIS01000970">
    <property type="protein sequence ID" value="KAF0303138.1"/>
    <property type="molecule type" value="Genomic_DNA"/>
</dbReference>
<dbReference type="Proteomes" id="UP000440578">
    <property type="component" value="Unassembled WGS sequence"/>
</dbReference>
<organism evidence="2 3">
    <name type="scientific">Amphibalanus amphitrite</name>
    <name type="common">Striped barnacle</name>
    <name type="synonym">Balanus amphitrite</name>
    <dbReference type="NCBI Taxonomy" id="1232801"/>
    <lineage>
        <taxon>Eukaryota</taxon>
        <taxon>Metazoa</taxon>
        <taxon>Ecdysozoa</taxon>
        <taxon>Arthropoda</taxon>
        <taxon>Crustacea</taxon>
        <taxon>Multicrustacea</taxon>
        <taxon>Cirripedia</taxon>
        <taxon>Thoracica</taxon>
        <taxon>Thoracicalcarea</taxon>
        <taxon>Balanomorpha</taxon>
        <taxon>Balanoidea</taxon>
        <taxon>Balanidae</taxon>
        <taxon>Amphibalaninae</taxon>
        <taxon>Amphibalanus</taxon>
    </lineage>
</organism>
<reference evidence="2 3" key="1">
    <citation type="submission" date="2019-07" db="EMBL/GenBank/DDBJ databases">
        <title>Draft genome assembly of a fouling barnacle, Amphibalanus amphitrite (Darwin, 1854): The first reference genome for Thecostraca.</title>
        <authorList>
            <person name="Kim W."/>
        </authorList>
    </citation>
    <scope>NUCLEOTIDE SEQUENCE [LARGE SCALE GENOMIC DNA]</scope>
    <source>
        <strain evidence="2">SNU_AA5</strain>
        <tissue evidence="2">Soma without cirri and trophi</tissue>
    </source>
</reference>
<feature type="compositionally biased region" description="Basic and acidic residues" evidence="1">
    <location>
        <begin position="211"/>
        <end position="222"/>
    </location>
</feature>
<name>A0A6A4WLT7_AMPAM</name>
<dbReference type="OrthoDB" id="6414280at2759"/>
<feature type="region of interest" description="Disordered" evidence="1">
    <location>
        <begin position="191"/>
        <end position="222"/>
    </location>
</feature>
<comment type="caution">
    <text evidence="2">The sequence shown here is derived from an EMBL/GenBank/DDBJ whole genome shotgun (WGS) entry which is preliminary data.</text>
</comment>
<protein>
    <submittedName>
        <fullName evidence="2">Uncharacterized protein</fullName>
    </submittedName>
</protein>
<evidence type="ECO:0000256" key="1">
    <source>
        <dbReference type="SAM" id="MobiDB-lite"/>
    </source>
</evidence>
<gene>
    <name evidence="2" type="ORF">FJT64_024852</name>
</gene>
<keyword evidence="3" id="KW-1185">Reference proteome</keyword>
<accession>A0A6A4WLT7</accession>